<dbReference type="Proteomes" id="UP000008237">
    <property type="component" value="Unassembled WGS sequence"/>
</dbReference>
<reference evidence="2 3" key="1">
    <citation type="journal article" date="2010" name="Science">
        <title>Genomic comparison of the ants Camponotus floridanus and Harpegnathos saltator.</title>
        <authorList>
            <person name="Bonasio R."/>
            <person name="Zhang G."/>
            <person name="Ye C."/>
            <person name="Mutti N.S."/>
            <person name="Fang X."/>
            <person name="Qin N."/>
            <person name="Donahue G."/>
            <person name="Yang P."/>
            <person name="Li Q."/>
            <person name="Li C."/>
            <person name="Zhang P."/>
            <person name="Huang Z."/>
            <person name="Berger S.L."/>
            <person name="Reinberg D."/>
            <person name="Wang J."/>
            <person name="Liebig J."/>
        </authorList>
    </citation>
    <scope>NUCLEOTIDE SEQUENCE [LARGE SCALE GENOMIC DNA]</scope>
    <source>
        <strain evidence="2 3">R22 G/1</strain>
    </source>
</reference>
<dbReference type="InParanoid" id="E2BTQ2"/>
<keyword evidence="3" id="KW-1185">Reference proteome</keyword>
<dbReference type="OrthoDB" id="6740702at2759"/>
<dbReference type="AlphaFoldDB" id="E2BTQ2"/>
<accession>E2BTQ2</accession>
<feature type="region of interest" description="Disordered" evidence="1">
    <location>
        <begin position="30"/>
        <end position="70"/>
    </location>
</feature>
<sequence>MISDVVKLMWILWKPEDCSEKMNRTSVTTSTFLTSTQSPPALRHSNSEEVEETLRNDAAHSSAAASNYTNCEEMRDIEEVSTEEVQHSRFHAKPFDIHFLLESYPCNSKGGGHEQSDFYGEDKRDEKEEEDVVGEGGEQSSVSETSVVRANITDLTREPAGLSFRPTRDLSQGDIWNLVISLVQSTGSHDILEHFTINVFNVALPSG</sequence>
<evidence type="ECO:0000256" key="1">
    <source>
        <dbReference type="SAM" id="MobiDB-lite"/>
    </source>
</evidence>
<gene>
    <name evidence="2" type="ORF">EAI_13225</name>
</gene>
<evidence type="ECO:0000313" key="2">
    <source>
        <dbReference type="EMBL" id="EFN80929.1"/>
    </source>
</evidence>
<name>E2BTQ2_HARSA</name>
<proteinExistence type="predicted"/>
<feature type="region of interest" description="Disordered" evidence="1">
    <location>
        <begin position="108"/>
        <end position="146"/>
    </location>
</feature>
<evidence type="ECO:0000313" key="3">
    <source>
        <dbReference type="Proteomes" id="UP000008237"/>
    </source>
</evidence>
<feature type="compositionally biased region" description="Basic and acidic residues" evidence="1">
    <location>
        <begin position="111"/>
        <end position="126"/>
    </location>
</feature>
<organism evidence="3">
    <name type="scientific">Harpegnathos saltator</name>
    <name type="common">Jerdon's jumping ant</name>
    <dbReference type="NCBI Taxonomy" id="610380"/>
    <lineage>
        <taxon>Eukaryota</taxon>
        <taxon>Metazoa</taxon>
        <taxon>Ecdysozoa</taxon>
        <taxon>Arthropoda</taxon>
        <taxon>Hexapoda</taxon>
        <taxon>Insecta</taxon>
        <taxon>Pterygota</taxon>
        <taxon>Neoptera</taxon>
        <taxon>Endopterygota</taxon>
        <taxon>Hymenoptera</taxon>
        <taxon>Apocrita</taxon>
        <taxon>Aculeata</taxon>
        <taxon>Formicoidea</taxon>
        <taxon>Formicidae</taxon>
        <taxon>Ponerinae</taxon>
        <taxon>Ponerini</taxon>
        <taxon>Harpegnathos</taxon>
    </lineage>
</organism>
<protein>
    <submittedName>
        <fullName evidence="2">Uncharacterized protein</fullName>
    </submittedName>
</protein>
<dbReference type="EMBL" id="GL450514">
    <property type="protein sequence ID" value="EFN80929.1"/>
    <property type="molecule type" value="Genomic_DNA"/>
</dbReference>